<evidence type="ECO:0000256" key="6">
    <source>
        <dbReference type="ARBA" id="ARBA00023040"/>
    </source>
</evidence>
<dbReference type="GO" id="GO:0043410">
    <property type="term" value="P:positive regulation of MAPK cascade"/>
    <property type="evidence" value="ECO:0007669"/>
    <property type="project" value="TreeGrafter"/>
</dbReference>
<evidence type="ECO:0000256" key="7">
    <source>
        <dbReference type="ARBA" id="ARBA00023136"/>
    </source>
</evidence>
<keyword evidence="5 13" id="KW-1133">Transmembrane helix</keyword>
<feature type="compositionally biased region" description="Polar residues" evidence="12">
    <location>
        <begin position="423"/>
        <end position="433"/>
    </location>
</feature>
<feature type="region of interest" description="Disordered" evidence="12">
    <location>
        <begin position="539"/>
        <end position="567"/>
    </location>
</feature>
<proteinExistence type="evidence at transcript level"/>
<dbReference type="InterPro" id="IPR000276">
    <property type="entry name" value="GPCR_Rhodpsn"/>
</dbReference>
<feature type="compositionally biased region" description="Gly residues" evidence="12">
    <location>
        <begin position="448"/>
        <end position="462"/>
    </location>
</feature>
<dbReference type="GO" id="GO:0071880">
    <property type="term" value="P:adenylate cyclase-activating adrenergic receptor signaling pathway"/>
    <property type="evidence" value="ECO:0007669"/>
    <property type="project" value="TreeGrafter"/>
</dbReference>
<keyword evidence="4 11" id="KW-0812">Transmembrane</keyword>
<evidence type="ECO:0000256" key="12">
    <source>
        <dbReference type="SAM" id="MobiDB-lite"/>
    </source>
</evidence>
<dbReference type="OrthoDB" id="6358729at2759"/>
<evidence type="ECO:0000256" key="2">
    <source>
        <dbReference type="ARBA" id="ARBA00010663"/>
    </source>
</evidence>
<dbReference type="PANTHER" id="PTHR24248">
    <property type="entry name" value="ADRENERGIC RECEPTOR-RELATED G-PROTEIN COUPLED RECEPTOR"/>
    <property type="match status" value="1"/>
</dbReference>
<evidence type="ECO:0000256" key="9">
    <source>
        <dbReference type="ARBA" id="ARBA00023170"/>
    </source>
</evidence>
<dbReference type="SMART" id="SM01381">
    <property type="entry name" value="7TM_GPCR_Srsx"/>
    <property type="match status" value="1"/>
</dbReference>
<dbReference type="FunFam" id="1.20.1070.10:FF:000523">
    <property type="entry name" value="5-hydroxytryptamine receptor 2B"/>
    <property type="match status" value="1"/>
</dbReference>
<evidence type="ECO:0000256" key="11">
    <source>
        <dbReference type="RuleBase" id="RU000688"/>
    </source>
</evidence>
<feature type="transmembrane region" description="Helical" evidence="13">
    <location>
        <begin position="138"/>
        <end position="159"/>
    </location>
</feature>
<comment type="subcellular location">
    <subcellularLocation>
        <location evidence="1">Cell membrane</location>
        <topology evidence="1">Multi-pass membrane protein</topology>
    </subcellularLocation>
</comment>
<dbReference type="GO" id="GO:0004930">
    <property type="term" value="F:G protein-coupled receptor activity"/>
    <property type="evidence" value="ECO:0007669"/>
    <property type="project" value="UniProtKB-KW"/>
</dbReference>
<evidence type="ECO:0000256" key="13">
    <source>
        <dbReference type="SAM" id="Phobius"/>
    </source>
</evidence>
<dbReference type="Gene3D" id="1.20.1070.10">
    <property type="entry name" value="Rhodopsin 7-helix transmembrane proteins"/>
    <property type="match status" value="2"/>
</dbReference>
<dbReference type="Pfam" id="PF00001">
    <property type="entry name" value="7tm_1"/>
    <property type="match status" value="1"/>
</dbReference>
<protein>
    <submittedName>
        <fullName evidence="15">Serotonin receptor type 2B</fullName>
    </submittedName>
</protein>
<dbReference type="GO" id="GO:0005886">
    <property type="term" value="C:plasma membrane"/>
    <property type="evidence" value="ECO:0007669"/>
    <property type="project" value="UniProtKB-SubCell"/>
</dbReference>
<feature type="region of interest" description="Disordered" evidence="12">
    <location>
        <begin position="500"/>
        <end position="519"/>
    </location>
</feature>
<evidence type="ECO:0000256" key="8">
    <source>
        <dbReference type="ARBA" id="ARBA00023157"/>
    </source>
</evidence>
<dbReference type="InterPro" id="IPR017452">
    <property type="entry name" value="GPCR_Rhodpsn_7TM"/>
</dbReference>
<keyword evidence="6 11" id="KW-0297">G-protein coupled receptor</keyword>
<comment type="similarity">
    <text evidence="2 11">Belongs to the G-protein coupled receptor 1 family.</text>
</comment>
<dbReference type="PANTHER" id="PTHR24248:SF66">
    <property type="entry name" value="OCTOPAMINE RECEPTOR BETA-3R"/>
    <property type="match status" value="1"/>
</dbReference>
<evidence type="ECO:0000313" key="15">
    <source>
        <dbReference type="EMBL" id="QMS43769.1"/>
    </source>
</evidence>
<feature type="region of interest" description="Disordered" evidence="12">
    <location>
        <begin position="577"/>
        <end position="596"/>
    </location>
</feature>
<evidence type="ECO:0000256" key="10">
    <source>
        <dbReference type="ARBA" id="ARBA00023224"/>
    </source>
</evidence>
<feature type="transmembrane region" description="Helical" evidence="13">
    <location>
        <begin position="222"/>
        <end position="244"/>
    </location>
</feature>
<feature type="transmembrane region" description="Helical" evidence="13">
    <location>
        <begin position="180"/>
        <end position="202"/>
    </location>
</feature>
<dbReference type="SMR" id="A0A7D7KHA3"/>
<keyword evidence="8" id="KW-1015">Disulfide bond</keyword>
<organism evidence="15">
    <name type="scientific">Eriocheir sinensis</name>
    <name type="common">Chinese mitten crab</name>
    <dbReference type="NCBI Taxonomy" id="95602"/>
    <lineage>
        <taxon>Eukaryota</taxon>
        <taxon>Metazoa</taxon>
        <taxon>Ecdysozoa</taxon>
        <taxon>Arthropoda</taxon>
        <taxon>Crustacea</taxon>
        <taxon>Multicrustacea</taxon>
        <taxon>Malacostraca</taxon>
        <taxon>Eumalacostraca</taxon>
        <taxon>Eucarida</taxon>
        <taxon>Decapoda</taxon>
        <taxon>Pleocyemata</taxon>
        <taxon>Brachyura</taxon>
        <taxon>Eubrachyura</taxon>
        <taxon>Grapsoidea</taxon>
        <taxon>Varunidae</taxon>
        <taxon>Eriocheir</taxon>
    </lineage>
</organism>
<dbReference type="SUPFAM" id="SSF81321">
    <property type="entry name" value="Family A G protein-coupled receptor-like"/>
    <property type="match status" value="1"/>
</dbReference>
<keyword evidence="9 11" id="KW-0675">Receptor</keyword>
<dbReference type="PRINTS" id="PR00237">
    <property type="entry name" value="GPCRRHODOPSN"/>
</dbReference>
<feature type="domain" description="G-protein coupled receptors family 1 profile" evidence="14">
    <location>
        <begin position="80"/>
        <end position="676"/>
    </location>
</feature>
<evidence type="ECO:0000256" key="4">
    <source>
        <dbReference type="ARBA" id="ARBA00022692"/>
    </source>
</evidence>
<evidence type="ECO:0000256" key="5">
    <source>
        <dbReference type="ARBA" id="ARBA00022989"/>
    </source>
</evidence>
<feature type="compositionally biased region" description="Low complexity" evidence="12">
    <location>
        <begin position="391"/>
        <end position="405"/>
    </location>
</feature>
<evidence type="ECO:0000256" key="1">
    <source>
        <dbReference type="ARBA" id="ARBA00004651"/>
    </source>
</evidence>
<feature type="region of interest" description="Disordered" evidence="12">
    <location>
        <begin position="35"/>
        <end position="59"/>
    </location>
</feature>
<dbReference type="PROSITE" id="PS00237">
    <property type="entry name" value="G_PROTEIN_RECEP_F1_1"/>
    <property type="match status" value="1"/>
</dbReference>
<dbReference type="EMBL" id="MT670351">
    <property type="protein sequence ID" value="QMS43769.1"/>
    <property type="molecule type" value="mRNA"/>
</dbReference>
<feature type="compositionally biased region" description="Polar residues" evidence="12">
    <location>
        <begin position="577"/>
        <end position="588"/>
    </location>
</feature>
<dbReference type="AlphaFoldDB" id="A0A7D7KHA3"/>
<feature type="region of interest" description="Disordered" evidence="12">
    <location>
        <begin position="391"/>
        <end position="463"/>
    </location>
</feature>
<keyword evidence="10 11" id="KW-0807">Transducer</keyword>
<keyword evidence="3" id="KW-1003">Cell membrane</keyword>
<feature type="transmembrane region" description="Helical" evidence="13">
    <location>
        <begin position="660"/>
        <end position="679"/>
    </location>
</feature>
<feature type="transmembrane region" description="Helical" evidence="13">
    <location>
        <begin position="100"/>
        <end position="126"/>
    </location>
</feature>
<feature type="transmembrane region" description="Helical" evidence="13">
    <location>
        <begin position="65"/>
        <end position="88"/>
    </location>
</feature>
<sequence length="703" mass="76971">MPTLGDLTLPPQPPTNTRDLDLALNLTTLWTTPQNATPGNLTWEGAGDGEAGEEGRGTGSPPANWWGLVALLVVLLTLFGNILLILAISWDRRLQNMTNYFLLSLAVTDLMVASLVMPLSIVVLVLGHFPFSSELCLLWISLDVLFCTASIMHLCTLSVDRFLSLRYPIKFGRHKTRRRVVLKIVLVWCLSLAASLPLSLMYATAPHTTIVDGVCQIPVSLFQIIGSVICFYIPLVIMLVTYALTVRLLSQKQSELQSSVLEPSSASASPSPRSLRWKRLLCKTTSTLSTSTAVSLTDGEVSEATCRPEQCGPHAKLRRLGSSPQRRPPLVRYASHHYHHRSALVRADGCNLRGYSTRELRAAEEQQQQQQQQSFPTLSASAPAYEMSVLPPAARSAPSSTTTSPLHRRHPHLHPDDAAGGQEESSTSPTYEQNGDPRGGARERCGEECGGGARAAGGGSGGQVAVPCSCAPRFFLEDMKAQDSQCEECAAPQPSEVAVHYSAPRPRRSRDASQPRGGASWCCCCCPAAFIRLTRRRHAQPGAPLSSPWHEGSSPPRPTQDLVTRSTLRPGGQVTTTLLQKGGSSEAGSSPRGLWRQQSCSASLKFVSSKRHGRNLRMEQKATKVLGVVFFTFVLLWAPFFIANVLISCGAHIGEEMINLVTWLGYASSMVNPFFYTFFNKTFRQTFLKIMKCDIKTTRKYHL</sequence>
<reference evidence="15" key="1">
    <citation type="submission" date="2020-06" db="EMBL/GenBank/DDBJ databases">
        <authorList>
            <person name="Pang Y."/>
            <person name="Huang G."/>
            <person name="Yang X."/>
        </authorList>
    </citation>
    <scope>NUCLEOTIDE SEQUENCE</scope>
</reference>
<evidence type="ECO:0000256" key="3">
    <source>
        <dbReference type="ARBA" id="ARBA00022475"/>
    </source>
</evidence>
<accession>A0A7D7KHA3</accession>
<name>A0A7D7KHA3_ERISI</name>
<dbReference type="PROSITE" id="PS50262">
    <property type="entry name" value="G_PROTEIN_RECEP_F1_2"/>
    <property type="match status" value="1"/>
</dbReference>
<evidence type="ECO:0000259" key="14">
    <source>
        <dbReference type="PROSITE" id="PS50262"/>
    </source>
</evidence>
<feature type="transmembrane region" description="Helical" evidence="13">
    <location>
        <begin position="625"/>
        <end position="654"/>
    </location>
</feature>
<keyword evidence="7 13" id="KW-0472">Membrane</keyword>